<accession>A0A6J4HPR8</accession>
<dbReference type="Gene3D" id="3.30.465.10">
    <property type="match status" value="1"/>
</dbReference>
<evidence type="ECO:0000256" key="3">
    <source>
        <dbReference type="ARBA" id="ARBA00022475"/>
    </source>
</evidence>
<evidence type="ECO:0000256" key="4">
    <source>
        <dbReference type="ARBA" id="ARBA00022692"/>
    </source>
</evidence>
<keyword evidence="3" id="KW-1003">Cell membrane</keyword>
<organism evidence="14">
    <name type="scientific">uncultured Acidimicrobiales bacterium</name>
    <dbReference type="NCBI Taxonomy" id="310071"/>
    <lineage>
        <taxon>Bacteria</taxon>
        <taxon>Bacillati</taxon>
        <taxon>Actinomycetota</taxon>
        <taxon>Acidimicrobiia</taxon>
        <taxon>Acidimicrobiales</taxon>
        <taxon>environmental samples</taxon>
    </lineage>
</organism>
<dbReference type="PROSITE" id="PS51846">
    <property type="entry name" value="CNNM"/>
    <property type="match status" value="1"/>
</dbReference>
<feature type="transmembrane region" description="Helical" evidence="11">
    <location>
        <begin position="59"/>
        <end position="84"/>
    </location>
</feature>
<evidence type="ECO:0000256" key="10">
    <source>
        <dbReference type="PROSITE-ProRule" id="PRU01193"/>
    </source>
</evidence>
<feature type="transmembrane region" description="Helical" evidence="11">
    <location>
        <begin position="136"/>
        <end position="155"/>
    </location>
</feature>
<name>A0A6J4HPR8_9ACTN</name>
<evidence type="ECO:0000256" key="2">
    <source>
        <dbReference type="ARBA" id="ARBA00006337"/>
    </source>
</evidence>
<proteinExistence type="inferred from homology"/>
<dbReference type="InterPro" id="IPR000644">
    <property type="entry name" value="CBS_dom"/>
</dbReference>
<evidence type="ECO:0000256" key="7">
    <source>
        <dbReference type="ARBA" id="ARBA00023122"/>
    </source>
</evidence>
<keyword evidence="4 10" id="KW-0812">Transmembrane</keyword>
<dbReference type="SMART" id="SM00116">
    <property type="entry name" value="CBS"/>
    <property type="match status" value="2"/>
</dbReference>
<dbReference type="SUPFAM" id="SSF54631">
    <property type="entry name" value="CBS-domain pair"/>
    <property type="match status" value="1"/>
</dbReference>
<protein>
    <submittedName>
        <fullName evidence="14">Hemolysins and related proteins containing CBS domains</fullName>
    </submittedName>
</protein>
<dbReference type="SMART" id="SM01091">
    <property type="entry name" value="CorC_HlyC"/>
    <property type="match status" value="1"/>
</dbReference>
<keyword evidence="6 10" id="KW-1133">Transmembrane helix</keyword>
<dbReference type="Pfam" id="PF01595">
    <property type="entry name" value="CNNM"/>
    <property type="match status" value="1"/>
</dbReference>
<feature type="domain" description="CNNM transmembrane" evidence="13">
    <location>
        <begin position="1"/>
        <end position="207"/>
    </location>
</feature>
<evidence type="ECO:0000259" key="12">
    <source>
        <dbReference type="PROSITE" id="PS51371"/>
    </source>
</evidence>
<dbReference type="Pfam" id="PF00571">
    <property type="entry name" value="CBS"/>
    <property type="match status" value="2"/>
</dbReference>
<evidence type="ECO:0000256" key="5">
    <source>
        <dbReference type="ARBA" id="ARBA00022737"/>
    </source>
</evidence>
<dbReference type="AlphaFoldDB" id="A0A6J4HPR8"/>
<dbReference type="PANTHER" id="PTHR43099">
    <property type="entry name" value="UPF0053 PROTEIN YRKA"/>
    <property type="match status" value="1"/>
</dbReference>
<evidence type="ECO:0000256" key="1">
    <source>
        <dbReference type="ARBA" id="ARBA00004651"/>
    </source>
</evidence>
<evidence type="ECO:0000313" key="14">
    <source>
        <dbReference type="EMBL" id="CAA9229326.1"/>
    </source>
</evidence>
<feature type="domain" description="CBS" evidence="12">
    <location>
        <begin position="272"/>
        <end position="330"/>
    </location>
</feature>
<gene>
    <name evidence="14" type="ORF">AVDCRST_MAG20-1149</name>
</gene>
<dbReference type="InterPro" id="IPR046342">
    <property type="entry name" value="CBS_dom_sf"/>
</dbReference>
<dbReference type="GO" id="GO:0005886">
    <property type="term" value="C:plasma membrane"/>
    <property type="evidence" value="ECO:0007669"/>
    <property type="project" value="UniProtKB-SubCell"/>
</dbReference>
<sequence length="440" mass="47479">MNGILLQLGLVAVLVLLNAAFSGSEIALISLREGQLQRLEQRGSRGRLLASLARDPNSFLATIQVGITLAGFLASATAAVSLAEPLQEPLGFLGRAARPVSIVTVTILLAYVTLVFGELAPKRVAMQRAEGWSMAAARPISFLALLFRPVIWLLGHSTNLAVRLMRGDPNQQREEVTDEELRDLVAAQTSYTPEQRNIISGAFEIAERRLREVLQPRNEVFTLEAELSCPEALPMLAGSGHSRAPVVVGDLDQVVGVVHLRDLLDTHDVVGARAQTPVLFPESLGALEALHQMQEARVQLAVVLNEHGGTEGIITVEDLIEELVGEIWDESDRDVAAVERAEDGSVTVPGSFPFHDLDDIGVVLPEGDYSTVAGLVLDRLGRIPEGPGDSVEVDGWHLEVLAVDRRAITRLCIRRLAGADQDDEASQILGAATARSDQEQ</sequence>
<keyword evidence="8 10" id="KW-0472">Membrane</keyword>
<feature type="transmembrane region" description="Helical" evidence="11">
    <location>
        <begin position="96"/>
        <end position="116"/>
    </location>
</feature>
<comment type="similarity">
    <text evidence="2">Belongs to the UPF0053 family.</text>
</comment>
<dbReference type="PANTHER" id="PTHR43099:SF5">
    <property type="entry name" value="HLYC_CORC FAMILY TRANSPORTER"/>
    <property type="match status" value="1"/>
</dbReference>
<keyword evidence="7 9" id="KW-0129">CBS domain</keyword>
<dbReference type="CDD" id="cd04590">
    <property type="entry name" value="CBS_pair_CorC_HlyC_assoc"/>
    <property type="match status" value="1"/>
</dbReference>
<dbReference type="Gene3D" id="3.10.580.10">
    <property type="entry name" value="CBS-domain"/>
    <property type="match status" value="1"/>
</dbReference>
<dbReference type="InterPro" id="IPR044751">
    <property type="entry name" value="Ion_transp-like_CBS"/>
</dbReference>
<evidence type="ECO:0000256" key="8">
    <source>
        <dbReference type="ARBA" id="ARBA00023136"/>
    </source>
</evidence>
<dbReference type="SUPFAM" id="SSF56176">
    <property type="entry name" value="FAD-binding/transporter-associated domain-like"/>
    <property type="match status" value="1"/>
</dbReference>
<dbReference type="InterPro" id="IPR005170">
    <property type="entry name" value="Transptr-assoc_dom"/>
</dbReference>
<dbReference type="PROSITE" id="PS51371">
    <property type="entry name" value="CBS"/>
    <property type="match status" value="1"/>
</dbReference>
<comment type="subcellular location">
    <subcellularLocation>
        <location evidence="1">Cell membrane</location>
        <topology evidence="1">Multi-pass membrane protein</topology>
    </subcellularLocation>
</comment>
<dbReference type="InterPro" id="IPR002550">
    <property type="entry name" value="CNNM"/>
</dbReference>
<evidence type="ECO:0000256" key="11">
    <source>
        <dbReference type="SAM" id="Phobius"/>
    </source>
</evidence>
<evidence type="ECO:0000259" key="13">
    <source>
        <dbReference type="PROSITE" id="PS51846"/>
    </source>
</evidence>
<keyword evidence="5" id="KW-0677">Repeat</keyword>
<dbReference type="GO" id="GO:0050660">
    <property type="term" value="F:flavin adenine dinucleotide binding"/>
    <property type="evidence" value="ECO:0007669"/>
    <property type="project" value="InterPro"/>
</dbReference>
<dbReference type="InterPro" id="IPR051676">
    <property type="entry name" value="UPF0053_domain"/>
</dbReference>
<dbReference type="InterPro" id="IPR016169">
    <property type="entry name" value="FAD-bd_PCMH_sub2"/>
</dbReference>
<evidence type="ECO:0000256" key="6">
    <source>
        <dbReference type="ARBA" id="ARBA00022989"/>
    </source>
</evidence>
<dbReference type="EMBL" id="CADCSY010000046">
    <property type="protein sequence ID" value="CAA9229326.1"/>
    <property type="molecule type" value="Genomic_DNA"/>
</dbReference>
<evidence type="ECO:0000256" key="9">
    <source>
        <dbReference type="PROSITE-ProRule" id="PRU00703"/>
    </source>
</evidence>
<reference evidence="14" key="1">
    <citation type="submission" date="2020-02" db="EMBL/GenBank/DDBJ databases">
        <authorList>
            <person name="Meier V. D."/>
        </authorList>
    </citation>
    <scope>NUCLEOTIDE SEQUENCE</scope>
    <source>
        <strain evidence="14">AVDCRST_MAG20</strain>
    </source>
</reference>
<dbReference type="InterPro" id="IPR036318">
    <property type="entry name" value="FAD-bd_PCMH-like_sf"/>
</dbReference>
<dbReference type="Pfam" id="PF03471">
    <property type="entry name" value="CorC_HlyC"/>
    <property type="match status" value="1"/>
</dbReference>